<dbReference type="GO" id="GO:0003677">
    <property type="term" value="F:DNA binding"/>
    <property type="evidence" value="ECO:0007669"/>
    <property type="project" value="InterPro"/>
</dbReference>
<dbReference type="EMBL" id="FPBX01000093">
    <property type="protein sequence ID" value="SFV02310.1"/>
    <property type="molecule type" value="Genomic_DNA"/>
</dbReference>
<gene>
    <name evidence="1" type="ORF">SAMN04489707_10931</name>
</gene>
<protein>
    <submittedName>
        <fullName evidence="1">Transposase</fullName>
    </submittedName>
</protein>
<evidence type="ECO:0000313" key="2">
    <source>
        <dbReference type="Proteomes" id="UP000183656"/>
    </source>
</evidence>
<dbReference type="OrthoDB" id="3376843at2"/>
<reference evidence="1 2" key="1">
    <citation type="submission" date="2016-10" db="EMBL/GenBank/DDBJ databases">
        <authorList>
            <person name="de Groot N.N."/>
        </authorList>
    </citation>
    <scope>NUCLEOTIDE SEQUENCE [LARGE SCALE GENOMIC DNA]</scope>
    <source>
        <strain evidence="1 2">R-24608</strain>
    </source>
</reference>
<sequence>MQDSGHTPEWSGPKVERTLRNGKQIYFSAFKAWLVEQAGRPGASVSGLALRNGVNANLLRHWMKLGHWQSGTQALLPVTVLAQQPCADVVATTSAQLSTGTVEIELCGAVIRLSGQVDAAQLTTVLAALRA</sequence>
<dbReference type="AlphaFoldDB" id="A0A1I7KXZ2"/>
<dbReference type="NCBIfam" id="NF047595">
    <property type="entry name" value="IS66_ISRel24_TnpA"/>
    <property type="match status" value="1"/>
</dbReference>
<dbReference type="GO" id="GO:0004803">
    <property type="term" value="F:transposase activity"/>
    <property type="evidence" value="ECO:0007669"/>
    <property type="project" value="InterPro"/>
</dbReference>
<keyword evidence="2" id="KW-1185">Reference proteome</keyword>
<accession>A0A1I7KXZ2</accession>
<name>A0A1I7KXZ2_9BURK</name>
<proteinExistence type="predicted"/>
<dbReference type="Proteomes" id="UP000183656">
    <property type="component" value="Unassembled WGS sequence"/>
</dbReference>
<organism evidence="1 2">
    <name type="scientific">Paenacidovorax caeni</name>
    <dbReference type="NCBI Taxonomy" id="343013"/>
    <lineage>
        <taxon>Bacteria</taxon>
        <taxon>Pseudomonadati</taxon>
        <taxon>Pseudomonadota</taxon>
        <taxon>Betaproteobacteria</taxon>
        <taxon>Burkholderiales</taxon>
        <taxon>Comamonadaceae</taxon>
        <taxon>Paenacidovorax</taxon>
    </lineage>
</organism>
<dbReference type="RefSeq" id="WP_054257765.1">
    <property type="nucleotide sequence ID" value="NZ_CYIG01000055.1"/>
</dbReference>
<dbReference type="GO" id="GO:0006313">
    <property type="term" value="P:DNA transposition"/>
    <property type="evidence" value="ECO:0007669"/>
    <property type="project" value="InterPro"/>
</dbReference>
<evidence type="ECO:0000313" key="1">
    <source>
        <dbReference type="EMBL" id="SFV02310.1"/>
    </source>
</evidence>